<dbReference type="InterPro" id="IPR008979">
    <property type="entry name" value="Galactose-bd-like_sf"/>
</dbReference>
<dbReference type="Gene3D" id="1.50.10.10">
    <property type="match status" value="1"/>
</dbReference>
<name>A0ABW0HVZ4_9BACL</name>
<dbReference type="Gene3D" id="2.60.420.10">
    <property type="entry name" value="Maltose phosphorylase, domain 3"/>
    <property type="match status" value="1"/>
</dbReference>
<dbReference type="InterPro" id="IPR035396">
    <property type="entry name" value="Bac_rhamnosid6H"/>
</dbReference>
<dbReference type="Pfam" id="PF05592">
    <property type="entry name" value="Bac_rhamnosid"/>
    <property type="match status" value="1"/>
</dbReference>
<gene>
    <name evidence="6" type="ORF">ACFPOF_21625</name>
</gene>
<dbReference type="RefSeq" id="WP_378136517.1">
    <property type="nucleotide sequence ID" value="NZ_JBHSMI010000029.1"/>
</dbReference>
<dbReference type="EMBL" id="JBHSMI010000029">
    <property type="protein sequence ID" value="MFC5405351.1"/>
    <property type="molecule type" value="Genomic_DNA"/>
</dbReference>
<dbReference type="Pfam" id="PF21557">
    <property type="entry name" value="RhaB_D2"/>
    <property type="match status" value="1"/>
</dbReference>
<dbReference type="PANTHER" id="PTHR34987">
    <property type="entry name" value="C, PUTATIVE (AFU_ORTHOLOGUE AFUA_3G02880)-RELATED"/>
    <property type="match status" value="1"/>
</dbReference>
<protein>
    <submittedName>
        <fullName evidence="6">Family 78 glycoside hydrolase catalytic domain</fullName>
    </submittedName>
</protein>
<dbReference type="Pfam" id="PF17389">
    <property type="entry name" value="Bac_rhamnosid6H"/>
    <property type="match status" value="1"/>
</dbReference>
<dbReference type="InterPro" id="IPR013737">
    <property type="entry name" value="Bac_rhamnosid_N"/>
</dbReference>
<feature type="domain" description="Alpha-L-rhamnosidase" evidence="5">
    <location>
        <begin position="231"/>
        <end position="398"/>
    </location>
</feature>
<keyword evidence="6" id="KW-0378">Hydrolase</keyword>
<dbReference type="GO" id="GO:0016787">
    <property type="term" value="F:hydrolase activity"/>
    <property type="evidence" value="ECO:0007669"/>
    <property type="project" value="UniProtKB-KW"/>
</dbReference>
<dbReference type="Pfam" id="PF08531">
    <property type="entry name" value="Bac_rhamnosid_N"/>
    <property type="match status" value="1"/>
</dbReference>
<proteinExistence type="predicted"/>
<comment type="caution">
    <text evidence="6">The sequence shown here is derived from an EMBL/GenBank/DDBJ whole genome shotgun (WGS) entry which is preliminary data.</text>
</comment>
<dbReference type="InterPro" id="IPR012341">
    <property type="entry name" value="6hp_glycosidase-like_sf"/>
</dbReference>
<evidence type="ECO:0000259" key="4">
    <source>
        <dbReference type="Pfam" id="PF17390"/>
    </source>
</evidence>
<dbReference type="PANTHER" id="PTHR34987:SF2">
    <property type="entry name" value="B, PUTATIVE (AFU_ORTHOLOGUE AFUA_7G05040)-RELATED"/>
    <property type="match status" value="1"/>
</dbReference>
<evidence type="ECO:0000313" key="6">
    <source>
        <dbReference type="EMBL" id="MFC5405351.1"/>
    </source>
</evidence>
<reference evidence="7" key="1">
    <citation type="journal article" date="2019" name="Int. J. Syst. Evol. Microbiol.">
        <title>The Global Catalogue of Microorganisms (GCM) 10K type strain sequencing project: providing services to taxonomists for standard genome sequencing and annotation.</title>
        <authorList>
            <consortium name="The Broad Institute Genomics Platform"/>
            <consortium name="The Broad Institute Genome Sequencing Center for Infectious Disease"/>
            <person name="Wu L."/>
            <person name="Ma J."/>
        </authorList>
    </citation>
    <scope>NUCLEOTIDE SEQUENCE [LARGE SCALE GENOMIC DNA]</scope>
    <source>
        <strain evidence="7">CGMCC 1.18575</strain>
    </source>
</reference>
<feature type="domain" description="Alpha-L-rhamnosidase concanavalin-like" evidence="1">
    <location>
        <begin position="445"/>
        <end position="533"/>
    </location>
</feature>
<dbReference type="InterPro" id="IPR008928">
    <property type="entry name" value="6-hairpin_glycosidase_sf"/>
</dbReference>
<dbReference type="SUPFAM" id="SSF48208">
    <property type="entry name" value="Six-hairpin glycosidases"/>
    <property type="match status" value="1"/>
</dbReference>
<dbReference type="Pfam" id="PF17390">
    <property type="entry name" value="Bac_rhamnosid_C"/>
    <property type="match status" value="1"/>
</dbReference>
<feature type="domain" description="Alpha-L-rhamnosidase six-hairpin glycosidase" evidence="3">
    <location>
        <begin position="546"/>
        <end position="880"/>
    </location>
</feature>
<dbReference type="InterPro" id="IPR048653">
    <property type="entry name" value="RhaB_D2"/>
</dbReference>
<evidence type="ECO:0000259" key="5">
    <source>
        <dbReference type="Pfam" id="PF21557"/>
    </source>
</evidence>
<dbReference type="InterPro" id="IPR035398">
    <property type="entry name" value="Bac_rhamnosid_C"/>
</dbReference>
<dbReference type="Gene3D" id="2.60.120.260">
    <property type="entry name" value="Galactose-binding domain-like"/>
    <property type="match status" value="3"/>
</dbReference>
<evidence type="ECO:0000313" key="7">
    <source>
        <dbReference type="Proteomes" id="UP001596113"/>
    </source>
</evidence>
<evidence type="ECO:0000259" key="1">
    <source>
        <dbReference type="Pfam" id="PF05592"/>
    </source>
</evidence>
<evidence type="ECO:0000259" key="3">
    <source>
        <dbReference type="Pfam" id="PF17389"/>
    </source>
</evidence>
<organism evidence="6 7">
    <name type="scientific">Cohnella soli</name>
    <dbReference type="NCBI Taxonomy" id="425005"/>
    <lineage>
        <taxon>Bacteria</taxon>
        <taxon>Bacillati</taxon>
        <taxon>Bacillota</taxon>
        <taxon>Bacilli</taxon>
        <taxon>Bacillales</taxon>
        <taxon>Paenibacillaceae</taxon>
        <taxon>Cohnella</taxon>
    </lineage>
</organism>
<dbReference type="InterPro" id="IPR008902">
    <property type="entry name" value="Rhamnosid_concanavalin"/>
</dbReference>
<keyword evidence="7" id="KW-1185">Reference proteome</keyword>
<feature type="domain" description="Alpha-L-rhamnosidase C-terminal" evidence="4">
    <location>
        <begin position="883"/>
        <end position="939"/>
    </location>
</feature>
<accession>A0ABW0HVZ4</accession>
<evidence type="ECO:0000259" key="2">
    <source>
        <dbReference type="Pfam" id="PF08531"/>
    </source>
</evidence>
<dbReference type="SUPFAM" id="SSF49785">
    <property type="entry name" value="Galactose-binding domain-like"/>
    <property type="match status" value="1"/>
</dbReference>
<feature type="domain" description="Bacterial alpha-L-rhamnosidase N-terminal" evidence="2">
    <location>
        <begin position="44"/>
        <end position="192"/>
    </location>
</feature>
<sequence length="949" mass="108371">MNSLHDREPFRDGKAKWIWDGGDPRKRNHWVILRKSFMLSEPADEALLHITADSKYVAYVNGTYIGMGPVRGWPSAPFYDTYDIREYLQPQDNVVAILVQHYGISTFQYLEGRGGLLAQLVLSVGGGMATVIGSDSSWRVHSHDGYARSAERICCQLAWTEIYDANGMDEGWKDREFDDRDWDNAIELGSDESLPWLTVTKRDIPHLQEVLTYPRRIEGVRRVVPRGQPVSLDLQPNFFPDSRDANPRRVLGLVACHLVSPKEMSILISFPWDSWLSAYGSIAVNGIVYKVPPSREVAIHLREGANLCLLRISEPFHLGSVFFHIDAEQPVSFVVPEHPEISFVTVGPFRSQSLLQLGEKIPRQEEPWDTDERFERAWQAKEWGDLLRYSEYIRPIAPEQICLDNVYMPNRYKDVKQEFQITPELQHMIMPNSSYSILNPDDSGDIEVLLDFGQEVTGYIQFELEAAQGTVVDCYGVERVGADLVPEHTEGMNNTLRYVARSGKQSYRSLVRRGFRYLYVTFRNARAPVKVYGIQIQFSTYPVTSVGRMECSDWKLNRIWEISQQTLLACMEDTFVDCPVYEQTFWVGDARNVSLVNYYNYGSYPLIRRCLRLVAGSLQRSPITESQVPSGWQNVLSAWSLLWVAACKEYYVYAGDDDFLKEMYPSLKANMEGFVSRLNDRDLLQIDAWNMLEWAAMDTPDDGIVTHLNASLVSALESMASIANWLTLEQDAALWKQLAEKITKAINRWLWDETKQAYVDCLHADGTSSNVFSMQTQVMVYLANCAEGIRKQKLEHALKQPPDSFVQIVNPFMLFFYFEALSRIDRQEQIVERIGEVWGQMIDEGTESCWETVSRPNMVGPTRSYCHAWSTAPGYFLGSQILGVRPLTPGFTKALIDPKPCHLKWARGSVPVPEGRIDVEWERTKSGVKLSYYAPEGIEVVLGEHVSLR</sequence>
<dbReference type="Proteomes" id="UP001596113">
    <property type="component" value="Unassembled WGS sequence"/>
</dbReference>